<dbReference type="PANTHER" id="PTHR13794">
    <property type="entry name" value="ENOLASE SUPERFAMILY, MANDELATE RACEMASE"/>
    <property type="match status" value="1"/>
</dbReference>
<dbReference type="HOGENOM" id="CLU_030273_3_1_6"/>
<keyword evidence="3" id="KW-0460">Magnesium</keyword>
<dbReference type="InterPro" id="IPR029065">
    <property type="entry name" value="Enolase_C-like"/>
</dbReference>
<dbReference type="Gene3D" id="3.30.390.10">
    <property type="entry name" value="Enolase-like, N-terminal domain"/>
    <property type="match status" value="1"/>
</dbReference>
<dbReference type="GO" id="GO:0009063">
    <property type="term" value="P:amino acid catabolic process"/>
    <property type="evidence" value="ECO:0007669"/>
    <property type="project" value="InterPro"/>
</dbReference>
<name>W0HV73_9GAMM</name>
<accession>W0HV73</accession>
<dbReference type="PANTHER" id="PTHR13794:SF58">
    <property type="entry name" value="MITOCHONDRIAL ENOLASE SUPERFAMILY MEMBER 1"/>
    <property type="match status" value="1"/>
</dbReference>
<evidence type="ECO:0000313" key="6">
    <source>
        <dbReference type="Proteomes" id="UP000019028"/>
    </source>
</evidence>
<dbReference type="AlphaFoldDB" id="W0HV73"/>
<dbReference type="SMART" id="SM00922">
    <property type="entry name" value="MR_MLE"/>
    <property type="match status" value="1"/>
</dbReference>
<dbReference type="InterPro" id="IPR046945">
    <property type="entry name" value="RHMD-like"/>
</dbReference>
<proteinExistence type="predicted"/>
<dbReference type="InterPro" id="IPR013342">
    <property type="entry name" value="Mandelate_racemase_C"/>
</dbReference>
<organism evidence="5 6">
    <name type="scientific">Sodalis praecaptivus</name>
    <dbReference type="NCBI Taxonomy" id="1239307"/>
    <lineage>
        <taxon>Bacteria</taxon>
        <taxon>Pseudomonadati</taxon>
        <taxon>Pseudomonadota</taxon>
        <taxon>Gammaproteobacteria</taxon>
        <taxon>Enterobacterales</taxon>
        <taxon>Bruguierivoracaceae</taxon>
        <taxon>Sodalis</taxon>
    </lineage>
</organism>
<dbReference type="GO" id="GO:0016836">
    <property type="term" value="F:hydro-lyase activity"/>
    <property type="evidence" value="ECO:0007669"/>
    <property type="project" value="TreeGrafter"/>
</dbReference>
<dbReference type="SFLD" id="SFLDG00179">
    <property type="entry name" value="mandelate_racemase"/>
    <property type="match status" value="1"/>
</dbReference>
<evidence type="ECO:0000256" key="1">
    <source>
        <dbReference type="ARBA" id="ARBA00001946"/>
    </source>
</evidence>
<evidence type="ECO:0000256" key="2">
    <source>
        <dbReference type="ARBA" id="ARBA00022723"/>
    </source>
</evidence>
<dbReference type="GO" id="GO:0016052">
    <property type="term" value="P:carbohydrate catabolic process"/>
    <property type="evidence" value="ECO:0007669"/>
    <property type="project" value="TreeGrafter"/>
</dbReference>
<dbReference type="CDD" id="cd03316">
    <property type="entry name" value="MR_like"/>
    <property type="match status" value="1"/>
</dbReference>
<dbReference type="InterPro" id="IPR013341">
    <property type="entry name" value="Mandelate_racemase_N_dom"/>
</dbReference>
<dbReference type="SFLD" id="SFLDS00001">
    <property type="entry name" value="Enolase"/>
    <property type="match status" value="1"/>
</dbReference>
<dbReference type="GO" id="GO:0000287">
    <property type="term" value="F:magnesium ion binding"/>
    <property type="evidence" value="ECO:0007669"/>
    <property type="project" value="TreeGrafter"/>
</dbReference>
<dbReference type="Pfam" id="PF02746">
    <property type="entry name" value="MR_MLE_N"/>
    <property type="match status" value="1"/>
</dbReference>
<dbReference type="KEGG" id="sod:Sant_1026"/>
<dbReference type="InterPro" id="IPR036849">
    <property type="entry name" value="Enolase-like_C_sf"/>
</dbReference>
<keyword evidence="6" id="KW-1185">Reference proteome</keyword>
<protein>
    <submittedName>
        <fullName evidence="5">L-rhamnonate dehydratase</fullName>
    </submittedName>
</protein>
<dbReference type="SUPFAM" id="SSF54826">
    <property type="entry name" value="Enolase N-terminal domain-like"/>
    <property type="match status" value="1"/>
</dbReference>
<keyword evidence="2" id="KW-0479">Metal-binding</keyword>
<evidence type="ECO:0000259" key="4">
    <source>
        <dbReference type="SMART" id="SM00922"/>
    </source>
</evidence>
<sequence>MRVTEINTHVLKDKLSEKFGMSQWYWDVRAICLVEIKTDDGITGWGECFGPAETNAALIKELYAPQLIGRDPLPRRHVWETLYNRTREFGRKGIAISALSGIDIALWDIYGQYVNQPIGQLLGGDVAQPVAAYASTFYYSAENARVIEENAAQAISEGFSAFKMKVGALSIEDDALRVHKVRQCIGDSALLAVDANRAYTANEAIALGKRIAPHNIAWFEEPVLPDDFAGYREVRDKLDMRIAGGESEFTRFGFRSYLEQQCIDIAQPDVAACGGISEALTIAQLATAYGIECYPHQWGSAISLAATLHLTSAIPLAVPAMAKPRPVLELDRAPNIFREQLSDLAIGPVMQVPQRPGLGIEIDFDMIKHYST</sequence>
<dbReference type="RefSeq" id="WP_025421233.1">
    <property type="nucleotide sequence ID" value="NZ_CP006569.1"/>
</dbReference>
<dbReference type="Gene3D" id="3.20.20.120">
    <property type="entry name" value="Enolase-like C-terminal domain"/>
    <property type="match status" value="1"/>
</dbReference>
<dbReference type="PROSITE" id="PS00908">
    <property type="entry name" value="MR_MLE_1"/>
    <property type="match status" value="1"/>
</dbReference>
<dbReference type="PATRIC" id="fig|1239307.3.peg.1104"/>
<feature type="domain" description="Mandelate racemase/muconate lactonizing enzyme C-terminal" evidence="4">
    <location>
        <begin position="144"/>
        <end position="241"/>
    </location>
</feature>
<comment type="cofactor">
    <cofactor evidence="1">
        <name>Mg(2+)</name>
        <dbReference type="ChEBI" id="CHEBI:18420"/>
    </cofactor>
</comment>
<dbReference type="EMBL" id="CP006569">
    <property type="protein sequence ID" value="AHF76100.1"/>
    <property type="molecule type" value="Genomic_DNA"/>
</dbReference>
<reference evidence="5 6" key="1">
    <citation type="journal article" date="2014" name="Genome Biol. Evol.">
        <title>Genome degeneration and adaptation in a nascent stage of symbiosis.</title>
        <authorList>
            <person name="Oakeson K.F."/>
            <person name="Gil R."/>
            <person name="Clayton A.L."/>
            <person name="Dunn D.M."/>
            <person name="von Niederhausern A.C."/>
            <person name="Hamil C."/>
            <person name="Aoyagi A."/>
            <person name="Duval B."/>
            <person name="Baca A."/>
            <person name="Silva F.J."/>
            <person name="Vallier A."/>
            <person name="Jackson D.G."/>
            <person name="Latorre A."/>
            <person name="Weiss R.B."/>
            <person name="Heddi A."/>
            <person name="Moya A."/>
            <person name="Dale C."/>
        </authorList>
    </citation>
    <scope>NUCLEOTIDE SEQUENCE [LARGE SCALE GENOMIC DNA]</scope>
    <source>
        <strain evidence="5 6">HS1</strain>
    </source>
</reference>
<gene>
    <name evidence="5" type="ORF">Sant_1026</name>
</gene>
<dbReference type="InterPro" id="IPR029017">
    <property type="entry name" value="Enolase-like_N"/>
</dbReference>
<dbReference type="OrthoDB" id="9782675at2"/>
<dbReference type="Proteomes" id="UP000019028">
    <property type="component" value="Chromosome"/>
</dbReference>
<dbReference type="InterPro" id="IPR018110">
    <property type="entry name" value="Mandel_Rmase/mucon_lact_enz_CS"/>
</dbReference>
<dbReference type="Pfam" id="PF13378">
    <property type="entry name" value="MR_MLE_C"/>
    <property type="match status" value="1"/>
</dbReference>
<dbReference type="SUPFAM" id="SSF51604">
    <property type="entry name" value="Enolase C-terminal domain-like"/>
    <property type="match status" value="1"/>
</dbReference>
<evidence type="ECO:0000256" key="3">
    <source>
        <dbReference type="ARBA" id="ARBA00022842"/>
    </source>
</evidence>
<evidence type="ECO:0000313" key="5">
    <source>
        <dbReference type="EMBL" id="AHF76100.1"/>
    </source>
</evidence>